<gene>
    <name evidence="3" type="ORF">F5X68DRAFT_257253</name>
</gene>
<evidence type="ECO:0000256" key="1">
    <source>
        <dbReference type="SAM" id="MobiDB-lite"/>
    </source>
</evidence>
<protein>
    <submittedName>
        <fullName evidence="3">Uncharacterized protein</fullName>
    </submittedName>
</protein>
<feature type="compositionally biased region" description="Low complexity" evidence="1">
    <location>
        <begin position="51"/>
        <end position="66"/>
    </location>
</feature>
<dbReference type="Proteomes" id="UP000770015">
    <property type="component" value="Unassembled WGS sequence"/>
</dbReference>
<name>A0A9P8VLB5_9PEZI</name>
<sequence length="140" mass="15894">MPAPFLGMACSVPLCPYPQARVYDPWFVDKLCFPHQPEAVVELYYFDTLSRASSSDPSSMHSGHASNYRPRSRKHGHGRNQYPRPPKAQKPQQPPRIVFSARTRRRRKFDDRHRDVSALVTFGGFMTASAMTGGFITVKP</sequence>
<comment type="caution">
    <text evidence="3">The sequence shown here is derived from an EMBL/GenBank/DDBJ whole genome shotgun (WGS) entry which is preliminary data.</text>
</comment>
<reference evidence="3" key="1">
    <citation type="journal article" date="2021" name="Nat. Commun.">
        <title>Genetic determinants of endophytism in the Arabidopsis root mycobiome.</title>
        <authorList>
            <person name="Mesny F."/>
            <person name="Miyauchi S."/>
            <person name="Thiergart T."/>
            <person name="Pickel B."/>
            <person name="Atanasova L."/>
            <person name="Karlsson M."/>
            <person name="Huettel B."/>
            <person name="Barry K.W."/>
            <person name="Haridas S."/>
            <person name="Chen C."/>
            <person name="Bauer D."/>
            <person name="Andreopoulos W."/>
            <person name="Pangilinan J."/>
            <person name="LaButti K."/>
            <person name="Riley R."/>
            <person name="Lipzen A."/>
            <person name="Clum A."/>
            <person name="Drula E."/>
            <person name="Henrissat B."/>
            <person name="Kohler A."/>
            <person name="Grigoriev I.V."/>
            <person name="Martin F.M."/>
            <person name="Hacquard S."/>
        </authorList>
    </citation>
    <scope>NUCLEOTIDE SEQUENCE</scope>
    <source>
        <strain evidence="3">MPI-SDFR-AT-0117</strain>
    </source>
</reference>
<evidence type="ECO:0000256" key="2">
    <source>
        <dbReference type="SAM" id="Phobius"/>
    </source>
</evidence>
<dbReference type="EMBL" id="JAGSXJ010000001">
    <property type="protein sequence ID" value="KAH6696956.1"/>
    <property type="molecule type" value="Genomic_DNA"/>
</dbReference>
<dbReference type="OrthoDB" id="10497813at2759"/>
<organism evidence="3 4">
    <name type="scientific">Plectosphaerella plurivora</name>
    <dbReference type="NCBI Taxonomy" id="936078"/>
    <lineage>
        <taxon>Eukaryota</taxon>
        <taxon>Fungi</taxon>
        <taxon>Dikarya</taxon>
        <taxon>Ascomycota</taxon>
        <taxon>Pezizomycotina</taxon>
        <taxon>Sordariomycetes</taxon>
        <taxon>Hypocreomycetidae</taxon>
        <taxon>Glomerellales</taxon>
        <taxon>Plectosphaerellaceae</taxon>
        <taxon>Plectosphaerella</taxon>
    </lineage>
</organism>
<accession>A0A9P8VLB5</accession>
<keyword evidence="4" id="KW-1185">Reference proteome</keyword>
<dbReference type="AlphaFoldDB" id="A0A9P8VLB5"/>
<keyword evidence="2" id="KW-0812">Transmembrane</keyword>
<keyword evidence="2" id="KW-1133">Transmembrane helix</keyword>
<feature type="compositionally biased region" description="Pro residues" evidence="1">
    <location>
        <begin position="83"/>
        <end position="94"/>
    </location>
</feature>
<feature type="region of interest" description="Disordered" evidence="1">
    <location>
        <begin position="51"/>
        <end position="110"/>
    </location>
</feature>
<evidence type="ECO:0000313" key="3">
    <source>
        <dbReference type="EMBL" id="KAH6696956.1"/>
    </source>
</evidence>
<keyword evidence="2" id="KW-0472">Membrane</keyword>
<evidence type="ECO:0000313" key="4">
    <source>
        <dbReference type="Proteomes" id="UP000770015"/>
    </source>
</evidence>
<proteinExistence type="predicted"/>
<feature type="transmembrane region" description="Helical" evidence="2">
    <location>
        <begin position="116"/>
        <end position="138"/>
    </location>
</feature>